<dbReference type="InterPro" id="IPR018800">
    <property type="entry name" value="PRCC"/>
</dbReference>
<proteinExistence type="predicted"/>
<feature type="compositionally biased region" description="Basic and acidic residues" evidence="1">
    <location>
        <begin position="209"/>
        <end position="220"/>
    </location>
</feature>
<gene>
    <name evidence="2" type="ORF">IFM89_004666</name>
</gene>
<accession>A0A835IAG9</accession>
<comment type="caution">
    <text evidence="2">The sequence shown here is derived from an EMBL/GenBank/DDBJ whole genome shotgun (WGS) entry which is preliminary data.</text>
</comment>
<sequence>MDSLFASYASSDDEGEEQQHSEFFPSKAVSISVETFSLPKASRVLGDLPQPKSSSSPFPSLPPPKSSYSPFSSLPEPESSSSDFASLPPPKSSSVISSFPFPKPNNPQPPSDSSSSYPKRVVQFKPPVMLKPANSDDDDDDHEEKEKRRKPVKESTSSTATSSVHSFFSALPAPKNTLGSGSAPSLGAGRRSIVETDVPTSTYVGTPLENKETVEHKENFDGNWGDGSSLISASEPLTSGSDPSNWIPSNETYGSYGNYEYNANYGGYEGSYGNYNGAETVALTALTQDNSGFIQIPRMLGKRGRSDIPTEIVEVKQDELMKNRPREDQARSTGIAFGPSYQSVSTKGKPSKLHKRKHQIGSLYFDMKQNELELAERRSKGFLTKAETQAKYGW</sequence>
<feature type="compositionally biased region" description="Low complexity" evidence="1">
    <location>
        <begin position="178"/>
        <end position="191"/>
    </location>
</feature>
<evidence type="ECO:0000313" key="2">
    <source>
        <dbReference type="EMBL" id="KAF9612963.1"/>
    </source>
</evidence>
<keyword evidence="3" id="KW-1185">Reference proteome</keyword>
<organism evidence="2 3">
    <name type="scientific">Coptis chinensis</name>
    <dbReference type="NCBI Taxonomy" id="261450"/>
    <lineage>
        <taxon>Eukaryota</taxon>
        <taxon>Viridiplantae</taxon>
        <taxon>Streptophyta</taxon>
        <taxon>Embryophyta</taxon>
        <taxon>Tracheophyta</taxon>
        <taxon>Spermatophyta</taxon>
        <taxon>Magnoliopsida</taxon>
        <taxon>Ranunculales</taxon>
        <taxon>Ranunculaceae</taxon>
        <taxon>Coptidoideae</taxon>
        <taxon>Coptis</taxon>
    </lineage>
</organism>
<feature type="region of interest" description="Disordered" evidence="1">
    <location>
        <begin position="44"/>
        <end position="247"/>
    </location>
</feature>
<protein>
    <recommendedName>
        <fullName evidence="4">Proline-rich protein PRCC</fullName>
    </recommendedName>
</protein>
<dbReference type="Proteomes" id="UP000631114">
    <property type="component" value="Unassembled WGS sequence"/>
</dbReference>
<feature type="compositionally biased region" description="Pro residues" evidence="1">
    <location>
        <begin position="101"/>
        <end position="110"/>
    </location>
</feature>
<evidence type="ECO:0000256" key="1">
    <source>
        <dbReference type="SAM" id="MobiDB-lite"/>
    </source>
</evidence>
<feature type="compositionally biased region" description="Polar residues" evidence="1">
    <location>
        <begin position="229"/>
        <end position="247"/>
    </location>
</feature>
<evidence type="ECO:0000313" key="3">
    <source>
        <dbReference type="Proteomes" id="UP000631114"/>
    </source>
</evidence>
<evidence type="ECO:0008006" key="4">
    <source>
        <dbReference type="Google" id="ProtNLM"/>
    </source>
</evidence>
<dbReference type="AlphaFoldDB" id="A0A835IAG9"/>
<name>A0A835IAG9_9MAGN</name>
<dbReference type="EMBL" id="JADFTS010000003">
    <property type="protein sequence ID" value="KAF9612963.1"/>
    <property type="molecule type" value="Genomic_DNA"/>
</dbReference>
<dbReference type="OrthoDB" id="206969at2759"/>
<dbReference type="GO" id="GO:0005634">
    <property type="term" value="C:nucleus"/>
    <property type="evidence" value="ECO:0007669"/>
    <property type="project" value="TreeGrafter"/>
</dbReference>
<feature type="region of interest" description="Disordered" evidence="1">
    <location>
        <begin position="1"/>
        <end position="24"/>
    </location>
</feature>
<dbReference type="PANTHER" id="PTHR13621">
    <property type="entry name" value="PROLINE-RICH PROTEIN PRCC"/>
    <property type="match status" value="1"/>
</dbReference>
<feature type="compositionally biased region" description="Low complexity" evidence="1">
    <location>
        <begin position="66"/>
        <end position="82"/>
    </location>
</feature>
<dbReference type="Pfam" id="PF10253">
    <property type="entry name" value="PRCC"/>
    <property type="match status" value="1"/>
</dbReference>
<reference evidence="2 3" key="1">
    <citation type="submission" date="2020-10" db="EMBL/GenBank/DDBJ databases">
        <title>The Coptis chinensis genome and diversification of protoberbering-type alkaloids.</title>
        <authorList>
            <person name="Wang B."/>
            <person name="Shu S."/>
            <person name="Song C."/>
            <person name="Liu Y."/>
        </authorList>
    </citation>
    <scope>NUCLEOTIDE SEQUENCE [LARGE SCALE GENOMIC DNA]</scope>
    <source>
        <strain evidence="2">HL-2020</strain>
        <tissue evidence="2">Leaf</tissue>
    </source>
</reference>
<dbReference type="PANTHER" id="PTHR13621:SF2">
    <property type="entry name" value="PROLINE-RICH PROTEIN PRCC"/>
    <property type="match status" value="1"/>
</dbReference>
<feature type="compositionally biased region" description="Low complexity" evidence="1">
    <location>
        <begin position="154"/>
        <end position="170"/>
    </location>
</feature>